<sequence>MLELSAEQMAGLAQIDERGFVERVRQDLVKENPAFADDGGLSSRLWTAYRAARTFGIERDENVVAFLRLEAYAPGFYEKPATKAWLMRPGRSADARFHDYLRVIKWRIEHPDGGLEHGGIGISGNRSGGGRAWADLGARWRRLVGRRDGGGNGESVG</sequence>
<accession>A0A0H2WJU2</accession>
<evidence type="ECO:0000313" key="1">
    <source>
        <dbReference type="EMBL" id="AAU49525.1"/>
    </source>
</evidence>
<organism evidence="1 2">
    <name type="scientific">Burkholderia mallei (strain ATCC 23344)</name>
    <dbReference type="NCBI Taxonomy" id="243160"/>
    <lineage>
        <taxon>Bacteria</taxon>
        <taxon>Pseudomonadati</taxon>
        <taxon>Pseudomonadota</taxon>
        <taxon>Betaproteobacteria</taxon>
        <taxon>Burkholderiales</taxon>
        <taxon>Burkholderiaceae</taxon>
        <taxon>Burkholderia</taxon>
        <taxon>pseudomallei group</taxon>
    </lineage>
</organism>
<reference evidence="1 2" key="1">
    <citation type="journal article" date="2004" name="Proc. Natl. Acad. Sci. U.S.A.">
        <title>Structural flexibility in the Burkholderia mallei genome.</title>
        <authorList>
            <person name="Nierman W.C."/>
            <person name="DeShazer D."/>
            <person name="Kim H.S."/>
            <person name="Tettelin H."/>
            <person name="Nelson K.E."/>
            <person name="Feldblyum T."/>
            <person name="Ulrich R.L."/>
            <person name="Ronning C.M."/>
            <person name="Brinkac L.M."/>
            <person name="Daugherty S.C."/>
            <person name="Davidsen T.D."/>
            <person name="Deboy R.T."/>
            <person name="Dimitrov G."/>
            <person name="Dodson R.J."/>
            <person name="Durkin A.S."/>
            <person name="Gwinn M.L."/>
            <person name="Haft D.H."/>
            <person name="Khouri H."/>
            <person name="Kolonay J.F."/>
            <person name="Madupu R."/>
            <person name="Mohammoud Y."/>
            <person name="Nelson W.C."/>
            <person name="Radune D."/>
            <person name="Romero C.M."/>
            <person name="Sarria S."/>
            <person name="Selengut J."/>
            <person name="Shamblin C."/>
            <person name="Sullivan S.A."/>
            <person name="White O."/>
            <person name="Yu Y."/>
            <person name="Zafar N."/>
            <person name="Zhou L."/>
            <person name="Fraser C.M."/>
        </authorList>
    </citation>
    <scope>NUCLEOTIDE SEQUENCE [LARGE SCALE GENOMIC DNA]</scope>
    <source>
        <strain evidence="1 2">ATCC 23344</strain>
    </source>
</reference>
<proteinExistence type="predicted"/>
<dbReference type="GeneID" id="92978568"/>
<name>A0A0H2WJU2_BURMA</name>
<evidence type="ECO:0000313" key="2">
    <source>
        <dbReference type="Proteomes" id="UP000006693"/>
    </source>
</evidence>
<dbReference type="RefSeq" id="WP_004192251.1">
    <property type="nucleotide sequence ID" value="NC_006348.1"/>
</dbReference>
<dbReference type="Proteomes" id="UP000006693">
    <property type="component" value="Chromosome 1"/>
</dbReference>
<dbReference type="PATRIC" id="fig|243160.12.peg.834"/>
<dbReference type="HOGENOM" id="CLU_1674628_0_0_4"/>
<gene>
    <name evidence="1" type="ordered locus">BMA0807</name>
</gene>
<keyword evidence="2" id="KW-1185">Reference proteome</keyword>
<dbReference type="KEGG" id="bma:BMA0807"/>
<dbReference type="AlphaFoldDB" id="A0A0H2WJU2"/>
<protein>
    <submittedName>
        <fullName evidence="1">Conserved domain protein</fullName>
    </submittedName>
</protein>
<dbReference type="EMBL" id="CP000010">
    <property type="protein sequence ID" value="AAU49525.1"/>
    <property type="molecule type" value="Genomic_DNA"/>
</dbReference>
<dbReference type="eggNOG" id="ENOG5033NU3">
    <property type="taxonomic scope" value="Bacteria"/>
</dbReference>